<evidence type="ECO:0000313" key="1">
    <source>
        <dbReference type="EMBL" id="KAI3767901.1"/>
    </source>
</evidence>
<protein>
    <submittedName>
        <fullName evidence="1">Uncharacterized protein</fullName>
    </submittedName>
</protein>
<accession>A0ACB9FAB2</accession>
<reference evidence="1 2" key="2">
    <citation type="journal article" date="2022" name="Mol. Ecol. Resour.">
        <title>The genomes of chicory, endive, great burdock and yacon provide insights into Asteraceae paleo-polyploidization history and plant inulin production.</title>
        <authorList>
            <person name="Fan W."/>
            <person name="Wang S."/>
            <person name="Wang H."/>
            <person name="Wang A."/>
            <person name="Jiang F."/>
            <person name="Liu H."/>
            <person name="Zhao H."/>
            <person name="Xu D."/>
            <person name="Zhang Y."/>
        </authorList>
    </citation>
    <scope>NUCLEOTIDE SEQUENCE [LARGE SCALE GENOMIC DNA]</scope>
    <source>
        <strain evidence="2">cv. Punajuju</strain>
        <tissue evidence="1">Leaves</tissue>
    </source>
</reference>
<organism evidence="1 2">
    <name type="scientific">Cichorium intybus</name>
    <name type="common">Chicory</name>
    <dbReference type="NCBI Taxonomy" id="13427"/>
    <lineage>
        <taxon>Eukaryota</taxon>
        <taxon>Viridiplantae</taxon>
        <taxon>Streptophyta</taxon>
        <taxon>Embryophyta</taxon>
        <taxon>Tracheophyta</taxon>
        <taxon>Spermatophyta</taxon>
        <taxon>Magnoliopsida</taxon>
        <taxon>eudicotyledons</taxon>
        <taxon>Gunneridae</taxon>
        <taxon>Pentapetalae</taxon>
        <taxon>asterids</taxon>
        <taxon>campanulids</taxon>
        <taxon>Asterales</taxon>
        <taxon>Asteraceae</taxon>
        <taxon>Cichorioideae</taxon>
        <taxon>Cichorieae</taxon>
        <taxon>Cichoriinae</taxon>
        <taxon>Cichorium</taxon>
    </lineage>
</organism>
<dbReference type="Proteomes" id="UP001055811">
    <property type="component" value="Linkage Group LG03"/>
</dbReference>
<name>A0ACB9FAB2_CICIN</name>
<comment type="caution">
    <text evidence="1">The sequence shown here is derived from an EMBL/GenBank/DDBJ whole genome shotgun (WGS) entry which is preliminary data.</text>
</comment>
<keyword evidence="2" id="KW-1185">Reference proteome</keyword>
<gene>
    <name evidence="1" type="ORF">L2E82_18330</name>
</gene>
<evidence type="ECO:0000313" key="2">
    <source>
        <dbReference type="Proteomes" id="UP001055811"/>
    </source>
</evidence>
<proteinExistence type="predicted"/>
<sequence length="349" mass="40665">MFWADETAKYHYNVFGDVVSFDATFSTNRYHMVFVPFTGIDNHKRCVTFGAGLLSKEDTDSYIWLLRCFLKAFGKQPTLILSDQDPAMKKAVEEVFPLSHHRLCMWHITAKFPKKVMHNSLNLSWEVANNPVFKRQINDSQFKVRYQKDDKLFFCSCKHFEHVGVLCRHIFCVLKFYGYDRIPERYVLQRWCRDVIPSELLRRRFNTLEAGVNVEKTAMDIYMTVDQCVAGLSHDNVKLEEYLEEITKLKSKFGVGGDANETVNKQSNYEKALGVSIPDTIEIQNPANIRNKGSGSRGKRIKSKKEMIAIESEKPKRQCRLCKEWVHHDTRNCPLRKKENKEQKGDDCN</sequence>
<reference evidence="2" key="1">
    <citation type="journal article" date="2022" name="Mol. Ecol. Resour.">
        <title>The genomes of chicory, endive, great burdock and yacon provide insights into Asteraceae palaeo-polyploidization history and plant inulin production.</title>
        <authorList>
            <person name="Fan W."/>
            <person name="Wang S."/>
            <person name="Wang H."/>
            <person name="Wang A."/>
            <person name="Jiang F."/>
            <person name="Liu H."/>
            <person name="Zhao H."/>
            <person name="Xu D."/>
            <person name="Zhang Y."/>
        </authorList>
    </citation>
    <scope>NUCLEOTIDE SEQUENCE [LARGE SCALE GENOMIC DNA]</scope>
    <source>
        <strain evidence="2">cv. Punajuju</strain>
    </source>
</reference>
<dbReference type="EMBL" id="CM042011">
    <property type="protein sequence ID" value="KAI3767901.1"/>
    <property type="molecule type" value="Genomic_DNA"/>
</dbReference>